<dbReference type="Proteomes" id="UP000077701">
    <property type="component" value="Unassembled WGS sequence"/>
</dbReference>
<evidence type="ECO:0000256" key="2">
    <source>
        <dbReference type="ARBA" id="ARBA00023125"/>
    </source>
</evidence>
<dbReference type="SMART" id="SM00344">
    <property type="entry name" value="HTH_ASNC"/>
    <property type="match status" value="1"/>
</dbReference>
<dbReference type="Gene3D" id="3.30.70.920">
    <property type="match status" value="1"/>
</dbReference>
<protein>
    <submittedName>
        <fullName evidence="5">ArsR family transcriptional regulator</fullName>
    </submittedName>
</protein>
<dbReference type="GO" id="GO:0043565">
    <property type="term" value="F:sequence-specific DNA binding"/>
    <property type="evidence" value="ECO:0007669"/>
    <property type="project" value="InterPro"/>
</dbReference>
<dbReference type="InterPro" id="IPR011008">
    <property type="entry name" value="Dimeric_a/b-barrel"/>
</dbReference>
<dbReference type="InterPro" id="IPR019887">
    <property type="entry name" value="Tscrpt_reg_AsnC/Lrp_C"/>
</dbReference>
<keyword evidence="3" id="KW-0804">Transcription</keyword>
<dbReference type="PANTHER" id="PTHR30154:SF34">
    <property type="entry name" value="TRANSCRIPTIONAL REGULATOR AZLB"/>
    <property type="match status" value="1"/>
</dbReference>
<dbReference type="PROSITE" id="PS50956">
    <property type="entry name" value="HTH_ASNC_2"/>
    <property type="match status" value="1"/>
</dbReference>
<dbReference type="OrthoDB" id="166264at2"/>
<dbReference type="Pfam" id="PF13412">
    <property type="entry name" value="HTH_24"/>
    <property type="match status" value="1"/>
</dbReference>
<feature type="domain" description="HTH asnC-type" evidence="4">
    <location>
        <begin position="1"/>
        <end position="62"/>
    </location>
</feature>
<comment type="caution">
    <text evidence="5">The sequence shown here is derived from an EMBL/GenBank/DDBJ whole genome shotgun (WGS) entry which is preliminary data.</text>
</comment>
<dbReference type="InterPro" id="IPR000485">
    <property type="entry name" value="AsnC-type_HTH_dom"/>
</dbReference>
<dbReference type="Pfam" id="PF01037">
    <property type="entry name" value="AsnC_trans_reg"/>
    <property type="match status" value="1"/>
</dbReference>
<reference evidence="5 6" key="1">
    <citation type="journal article" date="2016" name="Genome Announc.">
        <title>Draft Genome Sequence of Planomonospora sphaerica JCM9374, a Rare Actinomycete.</title>
        <authorList>
            <person name="Dohra H."/>
            <person name="Suzuki T."/>
            <person name="Inoue Y."/>
            <person name="Kodani S."/>
        </authorList>
    </citation>
    <scope>NUCLEOTIDE SEQUENCE [LARGE SCALE GENOMIC DNA]</scope>
    <source>
        <strain evidence="5 6">JCM 9374</strain>
    </source>
</reference>
<evidence type="ECO:0000313" key="5">
    <source>
        <dbReference type="EMBL" id="GAT64495.1"/>
    </source>
</evidence>
<dbReference type="InterPro" id="IPR036390">
    <property type="entry name" value="WH_DNA-bd_sf"/>
</dbReference>
<reference evidence="6" key="2">
    <citation type="submission" date="2016-04" db="EMBL/GenBank/DDBJ databases">
        <title>Planomonospora sphaerica JCM9374 whole genome shotgun sequence.</title>
        <authorList>
            <person name="Suzuki T."/>
            <person name="Dohra H."/>
            <person name="Kodani S."/>
        </authorList>
    </citation>
    <scope>NUCLEOTIDE SEQUENCE [LARGE SCALE GENOMIC DNA]</scope>
    <source>
        <strain evidence="6">JCM 9374</strain>
    </source>
</reference>
<accession>A0A161LGD2</accession>
<gene>
    <name evidence="5" type="ORF">PS9374_00125</name>
</gene>
<dbReference type="EMBL" id="BDCX01000001">
    <property type="protein sequence ID" value="GAT64495.1"/>
    <property type="molecule type" value="Genomic_DNA"/>
</dbReference>
<organism evidence="5 6">
    <name type="scientific">Planomonospora sphaerica</name>
    <dbReference type="NCBI Taxonomy" id="161355"/>
    <lineage>
        <taxon>Bacteria</taxon>
        <taxon>Bacillati</taxon>
        <taxon>Actinomycetota</taxon>
        <taxon>Actinomycetes</taxon>
        <taxon>Streptosporangiales</taxon>
        <taxon>Streptosporangiaceae</taxon>
        <taxon>Planomonospora</taxon>
    </lineage>
</organism>
<proteinExistence type="predicted"/>
<dbReference type="InterPro" id="IPR019888">
    <property type="entry name" value="Tscrpt_reg_AsnC-like"/>
</dbReference>
<evidence type="ECO:0000259" key="4">
    <source>
        <dbReference type="PROSITE" id="PS50956"/>
    </source>
</evidence>
<dbReference type="CDD" id="cd00090">
    <property type="entry name" value="HTH_ARSR"/>
    <property type="match status" value="1"/>
</dbReference>
<keyword evidence="6" id="KW-1185">Reference proteome</keyword>
<keyword evidence="1" id="KW-0805">Transcription regulation</keyword>
<dbReference type="STRING" id="161355.PS9374_00125"/>
<dbReference type="SUPFAM" id="SSF54909">
    <property type="entry name" value="Dimeric alpha+beta barrel"/>
    <property type="match status" value="1"/>
</dbReference>
<dbReference type="RefSeq" id="WP_068893914.1">
    <property type="nucleotide sequence ID" value="NZ_BDCX01000001.1"/>
</dbReference>
<sequence>MDATDRAILSHLQVEGRLSNLELADRVRLTPSPCLRRVRNLEETGVITGYRAVVDPAAVGRGFQVLAYVELQGQDAETVTAFEAAVMEIDDVVECLRMFGHPDYVLRVAVPDMEAYSRLRLERLGRLPGLDKLTSQIAMKALKPGGVLPL</sequence>
<evidence type="ECO:0000256" key="1">
    <source>
        <dbReference type="ARBA" id="ARBA00023015"/>
    </source>
</evidence>
<name>A0A161LGD2_9ACTN</name>
<dbReference type="PANTHER" id="PTHR30154">
    <property type="entry name" value="LEUCINE-RESPONSIVE REGULATORY PROTEIN"/>
    <property type="match status" value="1"/>
</dbReference>
<dbReference type="PRINTS" id="PR00033">
    <property type="entry name" value="HTHASNC"/>
</dbReference>
<dbReference type="InterPro" id="IPR011991">
    <property type="entry name" value="ArsR-like_HTH"/>
</dbReference>
<evidence type="ECO:0000313" key="6">
    <source>
        <dbReference type="Proteomes" id="UP000077701"/>
    </source>
</evidence>
<dbReference type="AlphaFoldDB" id="A0A161LGD2"/>
<dbReference type="FunFam" id="1.10.10.10:FF:000186">
    <property type="entry name" value="AsnC family transcriptional regulator"/>
    <property type="match status" value="1"/>
</dbReference>
<dbReference type="GO" id="GO:0043200">
    <property type="term" value="P:response to amino acid"/>
    <property type="evidence" value="ECO:0007669"/>
    <property type="project" value="TreeGrafter"/>
</dbReference>
<dbReference type="SUPFAM" id="SSF46785">
    <property type="entry name" value="Winged helix' DNA-binding domain"/>
    <property type="match status" value="1"/>
</dbReference>
<keyword evidence="2" id="KW-0238">DNA-binding</keyword>
<dbReference type="Gene3D" id="1.10.10.10">
    <property type="entry name" value="Winged helix-like DNA-binding domain superfamily/Winged helix DNA-binding domain"/>
    <property type="match status" value="1"/>
</dbReference>
<dbReference type="InterPro" id="IPR036388">
    <property type="entry name" value="WH-like_DNA-bd_sf"/>
</dbReference>
<dbReference type="GO" id="GO:0005829">
    <property type="term" value="C:cytosol"/>
    <property type="evidence" value="ECO:0007669"/>
    <property type="project" value="TreeGrafter"/>
</dbReference>
<evidence type="ECO:0000256" key="3">
    <source>
        <dbReference type="ARBA" id="ARBA00023163"/>
    </source>
</evidence>